<dbReference type="CDD" id="cd05822">
    <property type="entry name" value="TLP_HIUase"/>
    <property type="match status" value="1"/>
</dbReference>
<dbReference type="PRINTS" id="PR00189">
    <property type="entry name" value="TRNSTHYRETIN"/>
</dbReference>
<evidence type="ECO:0000256" key="1">
    <source>
        <dbReference type="ARBA" id="ARBA00001043"/>
    </source>
</evidence>
<comment type="catalytic activity">
    <reaction evidence="1 8">
        <text>5-hydroxyisourate + H2O = 5-hydroxy-2-oxo-4-ureido-2,5-dihydro-1H-imidazole-5-carboxylate + H(+)</text>
        <dbReference type="Rhea" id="RHEA:23736"/>
        <dbReference type="ChEBI" id="CHEBI:15377"/>
        <dbReference type="ChEBI" id="CHEBI:15378"/>
        <dbReference type="ChEBI" id="CHEBI:18072"/>
        <dbReference type="ChEBI" id="CHEBI:58639"/>
        <dbReference type="EC" id="3.5.2.17"/>
    </reaction>
</comment>
<reference evidence="10 11" key="1">
    <citation type="submission" date="2020-05" db="EMBL/GenBank/DDBJ databases">
        <title>Complete genome sequence of Hymenobacter sp. TS19 in Coasted Sand Dune.</title>
        <authorList>
            <person name="Lee J.-H."/>
            <person name="Jung J.-H."/>
            <person name="Jeong S."/>
            <person name="Zhao L."/>
            <person name="Kim M.-K."/>
            <person name="Seo H.-S."/>
            <person name="Lim S."/>
        </authorList>
    </citation>
    <scope>NUCLEOTIDE SEQUENCE [LARGE SCALE GENOMIC DNA]</scope>
    <source>
        <strain evidence="10 11">TS19</strain>
    </source>
</reference>
<sequence length="112" mass="12540">MSQLTTHILDTTRGKPAAGVSITLYRQQAQSWTTLATGTTNSDGRISDLLPKDEVLPSGTYKLKFLTQEYFDQQGVVTFYPFVEIVFAITTSEHYHVPLLLNPFGYSTYRGS</sequence>
<dbReference type="GO" id="GO:0006144">
    <property type="term" value="P:purine nucleobase metabolic process"/>
    <property type="evidence" value="ECO:0007669"/>
    <property type="project" value="UniProtKB-KW"/>
</dbReference>
<evidence type="ECO:0000313" key="10">
    <source>
        <dbReference type="EMBL" id="QJX48333.1"/>
    </source>
</evidence>
<feature type="binding site" evidence="7">
    <location>
        <position position="45"/>
    </location>
    <ligand>
        <name>substrate</name>
    </ligand>
</feature>
<gene>
    <name evidence="10" type="primary">uraH</name>
    <name evidence="10" type="ORF">HMJ29_15945</name>
</gene>
<proteinExistence type="inferred from homology"/>
<dbReference type="GO" id="GO:0033971">
    <property type="term" value="F:hydroxyisourate hydrolase activity"/>
    <property type="evidence" value="ECO:0007669"/>
    <property type="project" value="UniProtKB-EC"/>
</dbReference>
<dbReference type="SUPFAM" id="SSF49472">
    <property type="entry name" value="Transthyretin (synonym: prealbumin)"/>
    <property type="match status" value="1"/>
</dbReference>
<dbReference type="NCBIfam" id="TIGR02962">
    <property type="entry name" value="hdxy_isourate"/>
    <property type="match status" value="1"/>
</dbReference>
<evidence type="ECO:0000256" key="6">
    <source>
        <dbReference type="ARBA" id="ARBA00022801"/>
    </source>
</evidence>
<name>A0A6M6BLK2_9BACT</name>
<dbReference type="EC" id="3.5.2.17" evidence="8"/>
<dbReference type="KEGG" id="hts:HMJ29_15945"/>
<comment type="subunit">
    <text evidence="4 8">Homotetramer.</text>
</comment>
<dbReference type="PROSITE" id="PS00768">
    <property type="entry name" value="TRANSTHYRETIN_1"/>
    <property type="match status" value="1"/>
</dbReference>
<keyword evidence="11" id="KW-1185">Reference proteome</keyword>
<dbReference type="PANTHER" id="PTHR10395">
    <property type="entry name" value="URICASE AND TRANSTHYRETIN-RELATED"/>
    <property type="match status" value="1"/>
</dbReference>
<dbReference type="InterPro" id="IPR023416">
    <property type="entry name" value="Transthyretin/HIU_hydrolase_d"/>
</dbReference>
<dbReference type="SMART" id="SM00095">
    <property type="entry name" value="TR_THY"/>
    <property type="match status" value="1"/>
</dbReference>
<evidence type="ECO:0000256" key="4">
    <source>
        <dbReference type="ARBA" id="ARBA00011881"/>
    </source>
</evidence>
<keyword evidence="6 8" id="KW-0378">Hydrolase</keyword>
<dbReference type="InterPro" id="IPR036817">
    <property type="entry name" value="Transthyretin/HIU_hydrolase_sf"/>
</dbReference>
<accession>A0A6M6BLK2</accession>
<keyword evidence="5 8" id="KW-0659">Purine metabolism</keyword>
<evidence type="ECO:0000256" key="2">
    <source>
        <dbReference type="ARBA" id="ARBA00002704"/>
    </source>
</evidence>
<comment type="similarity">
    <text evidence="3 8">Belongs to the transthyretin family. 5-hydroxyisourate hydrolase subfamily.</text>
</comment>
<evidence type="ECO:0000259" key="9">
    <source>
        <dbReference type="SMART" id="SM00095"/>
    </source>
</evidence>
<feature type="domain" description="Transthyretin/hydroxyisourate hydrolase" evidence="9">
    <location>
        <begin position="1"/>
        <end position="111"/>
    </location>
</feature>
<dbReference type="InterPro" id="IPR023418">
    <property type="entry name" value="Thyroxine_BS"/>
</dbReference>
<evidence type="ECO:0000313" key="11">
    <source>
        <dbReference type="Proteomes" id="UP000501623"/>
    </source>
</evidence>
<feature type="binding site" evidence="7">
    <location>
        <position position="109"/>
    </location>
    <ligand>
        <name>substrate</name>
    </ligand>
</feature>
<dbReference type="Gene3D" id="2.60.40.180">
    <property type="entry name" value="Transthyretin/hydroxyisourate hydrolase domain"/>
    <property type="match status" value="1"/>
</dbReference>
<feature type="binding site" evidence="7">
    <location>
        <position position="7"/>
    </location>
    <ligand>
        <name>substrate</name>
    </ligand>
</feature>
<evidence type="ECO:0000256" key="7">
    <source>
        <dbReference type="PIRSR" id="PIRSR600895-51"/>
    </source>
</evidence>
<dbReference type="RefSeq" id="WP_171592418.1">
    <property type="nucleotide sequence ID" value="NZ_CP053538.1"/>
</dbReference>
<evidence type="ECO:0000256" key="8">
    <source>
        <dbReference type="RuleBase" id="RU361270"/>
    </source>
</evidence>
<dbReference type="EMBL" id="CP053538">
    <property type="protein sequence ID" value="QJX48333.1"/>
    <property type="molecule type" value="Genomic_DNA"/>
</dbReference>
<dbReference type="InterPro" id="IPR000895">
    <property type="entry name" value="Transthyretin/HIU_hydrolase"/>
</dbReference>
<dbReference type="AlphaFoldDB" id="A0A6M6BLK2"/>
<dbReference type="InterPro" id="IPR014306">
    <property type="entry name" value="Hydroxyisourate_hydrolase"/>
</dbReference>
<dbReference type="PANTHER" id="PTHR10395:SF7">
    <property type="entry name" value="5-HYDROXYISOURATE HYDROLASE"/>
    <property type="match status" value="1"/>
</dbReference>
<comment type="function">
    <text evidence="2">Catalyzes the hydrolysis of 5-hydroxyisourate (HIU) to 2-oxo-4-hydroxy-4-carboxy-5-ureidoimidazoline (OHCU).</text>
</comment>
<dbReference type="Proteomes" id="UP000501623">
    <property type="component" value="Chromosome"/>
</dbReference>
<dbReference type="Pfam" id="PF00576">
    <property type="entry name" value="Transthyretin"/>
    <property type="match status" value="1"/>
</dbReference>
<organism evidence="10 11">
    <name type="scientific">Hymenobacter taeanensis</name>
    <dbReference type="NCBI Taxonomy" id="2735321"/>
    <lineage>
        <taxon>Bacteria</taxon>
        <taxon>Pseudomonadati</taxon>
        <taxon>Bacteroidota</taxon>
        <taxon>Cytophagia</taxon>
        <taxon>Cytophagales</taxon>
        <taxon>Hymenobacteraceae</taxon>
        <taxon>Hymenobacter</taxon>
    </lineage>
</organism>
<evidence type="ECO:0000256" key="3">
    <source>
        <dbReference type="ARBA" id="ARBA00009850"/>
    </source>
</evidence>
<protein>
    <recommendedName>
        <fullName evidence="8">5-hydroxyisourate hydrolase</fullName>
        <shortName evidence="8">HIU hydrolase</shortName>
        <shortName evidence="8">HIUHase</shortName>
        <ecNumber evidence="8">3.5.2.17</ecNumber>
    </recommendedName>
</protein>
<evidence type="ECO:0000256" key="5">
    <source>
        <dbReference type="ARBA" id="ARBA00022631"/>
    </source>
</evidence>